<sequence length="400" mass="43696">MEEWEAFGAELRRFRVRAGLSVRQLARALHYDAGALSRFENGRRKPPPDIVRKLDRILDANGALSASFESVVSDRSEADRSTQLHLREAGALAERRYIDHGLANDLEGLLSETRRLEDQVGSKLVLPVTIRQTRVASLLAKEARGSARAEILDAAAGWKQFSGWLHANLGNHSTAVQHYRAALEQATESGNRDMASTALSMRGHVAWMAGEIDSLIGLSRAAQRDGTELSPTVLALAVQQEARGLAIQGELDAMELKLDQAAELIARGDPDRPDAQYFYSDSLIDMQRGLAYRLARQWDKAVVSLERGLAGFDPDILTSEWATWYVAELGCALAGAGEPEAASRAATEALRVGAATPGSRLVKFVRTLHREMSLSWGANHAVAALGEELRQSSRKPARKS</sequence>
<evidence type="ECO:0000313" key="2">
    <source>
        <dbReference type="EMBL" id="KZM70820.1"/>
    </source>
</evidence>
<dbReference type="PROSITE" id="PS50943">
    <property type="entry name" value="HTH_CROC1"/>
    <property type="match status" value="1"/>
</dbReference>
<dbReference type="InterPro" id="IPR010982">
    <property type="entry name" value="Lambda_DNA-bd_dom_sf"/>
</dbReference>
<keyword evidence="3" id="KW-1185">Reference proteome</keyword>
<dbReference type="Pfam" id="PF13560">
    <property type="entry name" value="HTH_31"/>
    <property type="match status" value="1"/>
</dbReference>
<dbReference type="SUPFAM" id="SSF47413">
    <property type="entry name" value="lambda repressor-like DNA-binding domains"/>
    <property type="match status" value="1"/>
</dbReference>
<dbReference type="SUPFAM" id="SSF48452">
    <property type="entry name" value="TPR-like"/>
    <property type="match status" value="1"/>
</dbReference>
<name>A0A164JXJ8_9NOCA</name>
<organism evidence="2 3">
    <name type="scientific">Nocardia terpenica</name>
    <dbReference type="NCBI Taxonomy" id="455432"/>
    <lineage>
        <taxon>Bacteria</taxon>
        <taxon>Bacillati</taxon>
        <taxon>Actinomycetota</taxon>
        <taxon>Actinomycetes</taxon>
        <taxon>Mycobacteriales</taxon>
        <taxon>Nocardiaceae</taxon>
        <taxon>Nocardia</taxon>
    </lineage>
</organism>
<evidence type="ECO:0000259" key="1">
    <source>
        <dbReference type="PROSITE" id="PS50943"/>
    </source>
</evidence>
<protein>
    <recommendedName>
        <fullName evidence="1">HTH cro/C1-type domain-containing protein</fullName>
    </recommendedName>
</protein>
<dbReference type="AlphaFoldDB" id="A0A164JXJ8"/>
<feature type="domain" description="HTH cro/C1-type" evidence="1">
    <location>
        <begin position="11"/>
        <end position="65"/>
    </location>
</feature>
<dbReference type="InterPro" id="IPR011990">
    <property type="entry name" value="TPR-like_helical_dom_sf"/>
</dbReference>
<proteinExistence type="predicted"/>
<dbReference type="CDD" id="cd00093">
    <property type="entry name" value="HTH_XRE"/>
    <property type="match status" value="1"/>
</dbReference>
<dbReference type="Proteomes" id="UP000076512">
    <property type="component" value="Unassembled WGS sequence"/>
</dbReference>
<reference evidence="2 3" key="1">
    <citation type="submission" date="2016-04" db="EMBL/GenBank/DDBJ databases">
        <authorList>
            <person name="Evans L.H."/>
            <person name="Alamgir A."/>
            <person name="Owens N."/>
            <person name="Weber N.D."/>
            <person name="Virtaneva K."/>
            <person name="Barbian K."/>
            <person name="Babar A."/>
            <person name="Rosenke K."/>
        </authorList>
    </citation>
    <scope>NUCLEOTIDE SEQUENCE [LARGE SCALE GENOMIC DNA]</scope>
    <source>
        <strain evidence="2 3">IFM 0406</strain>
    </source>
</reference>
<dbReference type="STRING" id="455432.AWN90_40425"/>
<dbReference type="EMBL" id="LWGR01000013">
    <property type="protein sequence ID" value="KZM70820.1"/>
    <property type="molecule type" value="Genomic_DNA"/>
</dbReference>
<gene>
    <name evidence="2" type="ORF">AWN90_40425</name>
</gene>
<dbReference type="SMART" id="SM00530">
    <property type="entry name" value="HTH_XRE"/>
    <property type="match status" value="1"/>
</dbReference>
<comment type="caution">
    <text evidence="2">The sequence shown here is derived from an EMBL/GenBank/DDBJ whole genome shotgun (WGS) entry which is preliminary data.</text>
</comment>
<dbReference type="Gene3D" id="1.10.260.40">
    <property type="entry name" value="lambda repressor-like DNA-binding domains"/>
    <property type="match status" value="1"/>
</dbReference>
<dbReference type="RefSeq" id="WP_067594475.1">
    <property type="nucleotide sequence ID" value="NZ_JABMCZ010000003.1"/>
</dbReference>
<dbReference type="GO" id="GO:0003677">
    <property type="term" value="F:DNA binding"/>
    <property type="evidence" value="ECO:0007669"/>
    <property type="project" value="InterPro"/>
</dbReference>
<accession>A0A164JXJ8</accession>
<dbReference type="Gene3D" id="1.25.40.10">
    <property type="entry name" value="Tetratricopeptide repeat domain"/>
    <property type="match status" value="2"/>
</dbReference>
<evidence type="ECO:0000313" key="3">
    <source>
        <dbReference type="Proteomes" id="UP000076512"/>
    </source>
</evidence>
<dbReference type="InterPro" id="IPR001387">
    <property type="entry name" value="Cro/C1-type_HTH"/>
</dbReference>